<organism evidence="2 3">
    <name type="scientific">Kluyvera cryocrescens</name>
    <name type="common">Kluyvera citrophila</name>
    <dbReference type="NCBI Taxonomy" id="580"/>
    <lineage>
        <taxon>Bacteria</taxon>
        <taxon>Pseudomonadati</taxon>
        <taxon>Pseudomonadota</taxon>
        <taxon>Gammaproteobacteria</taxon>
        <taxon>Enterobacterales</taxon>
        <taxon>Enterobacteriaceae</taxon>
        <taxon>Kluyvera</taxon>
    </lineage>
</organism>
<accession>A0AAW9C2N2</accession>
<dbReference type="Proteomes" id="UP001276300">
    <property type="component" value="Unassembled WGS sequence"/>
</dbReference>
<protein>
    <submittedName>
        <fullName evidence="2">Uncharacterized protein</fullName>
    </submittedName>
</protein>
<evidence type="ECO:0000313" key="3">
    <source>
        <dbReference type="Proteomes" id="UP001276300"/>
    </source>
</evidence>
<gene>
    <name evidence="2" type="ORF">QWU01_06515</name>
</gene>
<feature type="chain" id="PRO_5043364830" evidence="1">
    <location>
        <begin position="22"/>
        <end position="234"/>
    </location>
</feature>
<keyword evidence="1" id="KW-0732">Signal</keyword>
<evidence type="ECO:0000313" key="2">
    <source>
        <dbReference type="EMBL" id="MDW3776464.1"/>
    </source>
</evidence>
<comment type="caution">
    <text evidence="2">The sequence shown here is derived from an EMBL/GenBank/DDBJ whole genome shotgun (WGS) entry which is preliminary data.</text>
</comment>
<evidence type="ECO:0000256" key="1">
    <source>
        <dbReference type="SAM" id="SignalP"/>
    </source>
</evidence>
<name>A0AAW9C2N2_KLUCR</name>
<dbReference type="RefSeq" id="WP_325916532.1">
    <property type="nucleotide sequence ID" value="NZ_JALKUP010000003.1"/>
</dbReference>
<dbReference type="EMBL" id="JAUEQX010000005">
    <property type="protein sequence ID" value="MDW3776464.1"/>
    <property type="molecule type" value="Genomic_DNA"/>
</dbReference>
<proteinExistence type="predicted"/>
<feature type="signal peptide" evidence="1">
    <location>
        <begin position="1"/>
        <end position="21"/>
    </location>
</feature>
<sequence>MKAPMLVSAVLPLMLPFGVFANEKAAGAADYLKKISFHSPSMPGYRTADILTSGFVGASVTMSSNSKFLNLNDLTFRVSRNWLEVKPHHEGRVTLRMVRQPKADERATTLVIHNRKTGQSQAFSFYVKTWLTGDGVIDANTSQARKHCERLGGKLLTTQAFRDLSRQWFGLSSGYLREMYPGATLFNAQAQAGDSFWVNEGKSVYLHTGIKSHTRTVNTLCQHQYPALHQETRG</sequence>
<reference evidence="2" key="1">
    <citation type="journal article" date="2023" name="J Glob Antimicrob Resist">
        <title>Emergence of NDM-1 and KPC-3 carbapenemases in Kluyvera cryocrescens: Investigating genetic heterogeneity and acquisition routes of blaNDM-1 in Enterobacterales species in Portugal.</title>
        <authorList>
            <person name="Loiodice M."/>
            <person name="Ribeiro M."/>
            <person name="Peixe L."/>
            <person name="Novais A."/>
        </authorList>
    </citation>
    <scope>NUCLEOTIDE SEQUENCE</scope>
    <source>
        <strain evidence="2">K629</strain>
    </source>
</reference>
<dbReference type="AlphaFoldDB" id="A0AAW9C2N2"/>